<dbReference type="InterPro" id="IPR003657">
    <property type="entry name" value="WRKY_dom"/>
</dbReference>
<name>A0A6A1WDN1_9ROSI</name>
<dbReference type="OrthoDB" id="2021064at2759"/>
<evidence type="ECO:0000259" key="6">
    <source>
        <dbReference type="PROSITE" id="PS50811"/>
    </source>
</evidence>
<dbReference type="PANTHER" id="PTHR31282">
    <property type="entry name" value="WRKY TRANSCRIPTION FACTOR 21-RELATED"/>
    <property type="match status" value="1"/>
</dbReference>
<dbReference type="GO" id="GO:0005634">
    <property type="term" value="C:nucleus"/>
    <property type="evidence" value="ECO:0007669"/>
    <property type="project" value="UniProtKB-SubCell"/>
</dbReference>
<dbReference type="Pfam" id="PF03106">
    <property type="entry name" value="WRKY"/>
    <property type="match status" value="1"/>
</dbReference>
<keyword evidence="5" id="KW-0539">Nucleus</keyword>
<evidence type="ECO:0000256" key="3">
    <source>
        <dbReference type="ARBA" id="ARBA00023125"/>
    </source>
</evidence>
<evidence type="ECO:0000256" key="2">
    <source>
        <dbReference type="ARBA" id="ARBA00023015"/>
    </source>
</evidence>
<protein>
    <submittedName>
        <fullName evidence="7">Putative WRKY transcription factor 70</fullName>
    </submittedName>
</protein>
<accession>A0A6A1WDN1</accession>
<dbReference type="EMBL" id="RXIC02000020">
    <property type="protein sequence ID" value="KAB1223402.1"/>
    <property type="molecule type" value="Genomic_DNA"/>
</dbReference>
<dbReference type="SMART" id="SM00774">
    <property type="entry name" value="WRKY"/>
    <property type="match status" value="1"/>
</dbReference>
<dbReference type="Proteomes" id="UP000516437">
    <property type="component" value="Chromosome 2"/>
</dbReference>
<evidence type="ECO:0000256" key="1">
    <source>
        <dbReference type="ARBA" id="ARBA00004123"/>
    </source>
</evidence>
<dbReference type="PROSITE" id="PS50811">
    <property type="entry name" value="WRKY"/>
    <property type="match status" value="1"/>
</dbReference>
<dbReference type="InterPro" id="IPR044810">
    <property type="entry name" value="WRKY_plant"/>
</dbReference>
<keyword evidence="4" id="KW-0804">Transcription</keyword>
<dbReference type="GO" id="GO:0003700">
    <property type="term" value="F:DNA-binding transcription factor activity"/>
    <property type="evidence" value="ECO:0007669"/>
    <property type="project" value="InterPro"/>
</dbReference>
<dbReference type="SUPFAM" id="SSF118290">
    <property type="entry name" value="WRKY DNA-binding domain"/>
    <property type="match status" value="1"/>
</dbReference>
<sequence length="280" mass="32289">MERSLPESFPSKRIRAIEELIQGCQFANELRSLLHSSSGDDGSAIDLVLKILSSFANSHTILNSDDFDVGSQLQPINTQYGFNSDSSEESCRSISKLQDRRGRYRRRMNSQASTKDTATLMDDGHAWRKYGQKLIINAKYPRHYYRCTHKREQGCQAIKYVQRIQEDPPKYQTTSMGRHTCTTFPKAPEIIFELSQSDSRFPLISFDNTIARKENSFFSTFQSTKQEHEEDKPTNYEIRISDYQAPSYDYLMSPGQTTFNSFAYMTVLSECDIRDEGCDF</sequence>
<evidence type="ECO:0000313" key="7">
    <source>
        <dbReference type="EMBL" id="KAB1223402.1"/>
    </source>
</evidence>
<feature type="domain" description="WRKY" evidence="6">
    <location>
        <begin position="116"/>
        <end position="179"/>
    </location>
</feature>
<dbReference type="AlphaFoldDB" id="A0A6A1WDN1"/>
<dbReference type="InterPro" id="IPR036576">
    <property type="entry name" value="WRKY_dom_sf"/>
</dbReference>
<keyword evidence="2" id="KW-0805">Transcription regulation</keyword>
<evidence type="ECO:0000256" key="4">
    <source>
        <dbReference type="ARBA" id="ARBA00023163"/>
    </source>
</evidence>
<keyword evidence="3" id="KW-0238">DNA-binding</keyword>
<evidence type="ECO:0000313" key="8">
    <source>
        <dbReference type="Proteomes" id="UP000516437"/>
    </source>
</evidence>
<dbReference type="Gene3D" id="2.20.25.80">
    <property type="entry name" value="WRKY domain"/>
    <property type="match status" value="1"/>
</dbReference>
<proteinExistence type="predicted"/>
<organism evidence="7 8">
    <name type="scientific">Morella rubra</name>
    <name type="common">Chinese bayberry</name>
    <dbReference type="NCBI Taxonomy" id="262757"/>
    <lineage>
        <taxon>Eukaryota</taxon>
        <taxon>Viridiplantae</taxon>
        <taxon>Streptophyta</taxon>
        <taxon>Embryophyta</taxon>
        <taxon>Tracheophyta</taxon>
        <taxon>Spermatophyta</taxon>
        <taxon>Magnoliopsida</taxon>
        <taxon>eudicotyledons</taxon>
        <taxon>Gunneridae</taxon>
        <taxon>Pentapetalae</taxon>
        <taxon>rosids</taxon>
        <taxon>fabids</taxon>
        <taxon>Fagales</taxon>
        <taxon>Myricaceae</taxon>
        <taxon>Morella</taxon>
    </lineage>
</organism>
<gene>
    <name evidence="7" type="ORF">CJ030_MR2G012399</name>
</gene>
<reference evidence="7 8" key="1">
    <citation type="journal article" date="2019" name="Plant Biotechnol. J.">
        <title>The red bayberry genome and genetic basis of sex determination.</title>
        <authorList>
            <person name="Jia H.M."/>
            <person name="Jia H.J."/>
            <person name="Cai Q.L."/>
            <person name="Wang Y."/>
            <person name="Zhao H.B."/>
            <person name="Yang W.F."/>
            <person name="Wang G.Y."/>
            <person name="Li Y.H."/>
            <person name="Zhan D.L."/>
            <person name="Shen Y.T."/>
            <person name="Niu Q.F."/>
            <person name="Chang L."/>
            <person name="Qiu J."/>
            <person name="Zhao L."/>
            <person name="Xie H.B."/>
            <person name="Fu W.Y."/>
            <person name="Jin J."/>
            <person name="Li X.W."/>
            <person name="Jiao Y."/>
            <person name="Zhou C.C."/>
            <person name="Tu T."/>
            <person name="Chai C.Y."/>
            <person name="Gao J.L."/>
            <person name="Fan L.J."/>
            <person name="van de Weg E."/>
            <person name="Wang J.Y."/>
            <person name="Gao Z.S."/>
        </authorList>
    </citation>
    <scope>NUCLEOTIDE SEQUENCE [LARGE SCALE GENOMIC DNA]</scope>
    <source>
        <tissue evidence="7">Leaves</tissue>
    </source>
</reference>
<dbReference type="GO" id="GO:0043565">
    <property type="term" value="F:sequence-specific DNA binding"/>
    <property type="evidence" value="ECO:0007669"/>
    <property type="project" value="InterPro"/>
</dbReference>
<comment type="caution">
    <text evidence="7">The sequence shown here is derived from an EMBL/GenBank/DDBJ whole genome shotgun (WGS) entry which is preliminary data.</text>
</comment>
<keyword evidence="8" id="KW-1185">Reference proteome</keyword>
<evidence type="ECO:0000256" key="5">
    <source>
        <dbReference type="ARBA" id="ARBA00023242"/>
    </source>
</evidence>
<comment type="subcellular location">
    <subcellularLocation>
        <location evidence="1">Nucleus</location>
    </subcellularLocation>
</comment>